<dbReference type="Proteomes" id="UP001500194">
    <property type="component" value="Unassembled WGS sequence"/>
</dbReference>
<dbReference type="AlphaFoldDB" id="A0AAV3SWB6"/>
<evidence type="ECO:0000313" key="2">
    <source>
        <dbReference type="Proteomes" id="UP001500194"/>
    </source>
</evidence>
<gene>
    <name evidence="1" type="ORF">GCM10009019_00540</name>
</gene>
<dbReference type="EMBL" id="BAAADU010000001">
    <property type="protein sequence ID" value="GAA0642680.1"/>
    <property type="molecule type" value="Genomic_DNA"/>
</dbReference>
<evidence type="ECO:0000313" key="1">
    <source>
        <dbReference type="EMBL" id="GAA0642680.1"/>
    </source>
</evidence>
<proteinExistence type="predicted"/>
<protein>
    <submittedName>
        <fullName evidence="1">Uncharacterized protein</fullName>
    </submittedName>
</protein>
<reference evidence="1 2" key="1">
    <citation type="journal article" date="2019" name="Int. J. Syst. Evol. Microbiol.">
        <title>The Global Catalogue of Microorganisms (GCM) 10K type strain sequencing project: providing services to taxonomists for standard genome sequencing and annotation.</title>
        <authorList>
            <consortium name="The Broad Institute Genomics Platform"/>
            <consortium name="The Broad Institute Genome Sequencing Center for Infectious Disease"/>
            <person name="Wu L."/>
            <person name="Ma J."/>
        </authorList>
    </citation>
    <scope>NUCLEOTIDE SEQUENCE [LARGE SCALE GENOMIC DNA]</scope>
    <source>
        <strain evidence="1 2">JCM 16327</strain>
    </source>
</reference>
<comment type="caution">
    <text evidence="1">The sequence shown here is derived from an EMBL/GenBank/DDBJ whole genome shotgun (WGS) entry which is preliminary data.</text>
</comment>
<organism evidence="1 2">
    <name type="scientific">Salarchaeum japonicum</name>
    <dbReference type="NCBI Taxonomy" id="555573"/>
    <lineage>
        <taxon>Archaea</taxon>
        <taxon>Methanobacteriati</taxon>
        <taxon>Methanobacteriota</taxon>
        <taxon>Stenosarchaea group</taxon>
        <taxon>Halobacteria</taxon>
        <taxon>Halobacteriales</taxon>
        <taxon>Halobacteriaceae</taxon>
    </lineage>
</organism>
<accession>A0AAV3SWB6</accession>
<keyword evidence="2" id="KW-1185">Reference proteome</keyword>
<name>A0AAV3SWB6_9EURY</name>
<sequence length="73" mass="8373">MDRCEQSACEDDCTGRMETFTEGALDEAPEQQLFSRADQQELEGDQKKEDTRILSPDLDDLILSRVQTEGRDY</sequence>